<sequence length="439" mass="47275">MGLAAALWVAVSSLAGTTAEAATRIEWWHAMTNANAALVESLAADFNDAQDVYQVVPVYKGTYAETLQAGLSAFAAGEPPAILQVFDVGTGVMMQAEGVVKPVAEVLEEGGYAFNASQYLPAVVSYYSRRDGTMLSFPFNSSSPVLYVNRTMLEEAGLDPSKPPRTWAELFAAARRVVASGVSDCGYTTTWPAWIHLENFAAWNDVPYGTRENGLAGTDVSLQIDAPIFVRHFEELAALAADGAFRYGGRNAEALKLFTTGECAMLTESSGGLGEIAQSKVEYGIGQLPYDETAEGAPQNTFPGGASLWVLNGRPEAEYKGVAEFFHYLSSTETQARLHQESGYLPVTMAAYETSMESGFYEENPGRRIAIMQMMRREPTANSRGVRLPNLPEVREIESEEIEALLAGRKTPAQALHDAAERGDAAIAAANVRAEAARP</sequence>
<evidence type="ECO:0000313" key="1">
    <source>
        <dbReference type="EMBL" id="WAJ31557.1"/>
    </source>
</evidence>
<gene>
    <name evidence="1" type="primary">ugpB</name>
    <name evidence="1" type="ORF">OXU80_21825</name>
</gene>
<organism evidence="1 2">
    <name type="scientific">Antarcticirhabdus aurantiaca</name>
    <dbReference type="NCBI Taxonomy" id="2606717"/>
    <lineage>
        <taxon>Bacteria</taxon>
        <taxon>Pseudomonadati</taxon>
        <taxon>Pseudomonadota</taxon>
        <taxon>Alphaproteobacteria</taxon>
        <taxon>Hyphomicrobiales</taxon>
        <taxon>Aurantimonadaceae</taxon>
        <taxon>Antarcticirhabdus</taxon>
    </lineage>
</organism>
<dbReference type="Proteomes" id="UP001163223">
    <property type="component" value="Chromosome"/>
</dbReference>
<reference evidence="1" key="1">
    <citation type="submission" date="2022-11" db="EMBL/GenBank/DDBJ databases">
        <title>beta-Carotene-producing bacterium, Jeongeuplla avenae sp. nov., alleviates the salt stress of Arabidopsis seedlings.</title>
        <authorList>
            <person name="Jiang L."/>
            <person name="Lee J."/>
        </authorList>
    </citation>
    <scope>NUCLEOTIDE SEQUENCE</scope>
    <source>
        <strain evidence="1">DY_R2A_6</strain>
    </source>
</reference>
<protein>
    <submittedName>
        <fullName evidence="1">Sn-glycerol-3-phosphate ABC transporter substrate-binding protein UgpB</fullName>
    </submittedName>
</protein>
<evidence type="ECO:0000313" key="2">
    <source>
        <dbReference type="Proteomes" id="UP001163223"/>
    </source>
</evidence>
<dbReference type="EMBL" id="CP113520">
    <property type="protein sequence ID" value="WAJ31557.1"/>
    <property type="molecule type" value="Genomic_DNA"/>
</dbReference>
<keyword evidence="2" id="KW-1185">Reference proteome</keyword>
<name>A0ACD4NZ68_9HYPH</name>
<proteinExistence type="predicted"/>
<accession>A0ACD4NZ68</accession>